<dbReference type="PROSITE" id="PS01360">
    <property type="entry name" value="ZF_MYND_1"/>
    <property type="match status" value="1"/>
</dbReference>
<dbReference type="STRING" id="930990.A0A067MTF5"/>
<proteinExistence type="predicted"/>
<dbReference type="PANTHER" id="PTHR24189:SF50">
    <property type="entry name" value="ANKYRIN REPEAT AND SOCS BOX PROTEIN 2"/>
    <property type="match status" value="1"/>
</dbReference>
<evidence type="ECO:0000259" key="8">
    <source>
        <dbReference type="PROSITE" id="PS50865"/>
    </source>
</evidence>
<name>A0A067MTF5_BOTB1</name>
<evidence type="ECO:0000313" key="10">
    <source>
        <dbReference type="Proteomes" id="UP000027195"/>
    </source>
</evidence>
<dbReference type="Pfam" id="PF13606">
    <property type="entry name" value="Ank_3"/>
    <property type="match status" value="1"/>
</dbReference>
<dbReference type="SUPFAM" id="SSF144232">
    <property type="entry name" value="HIT/MYND zinc finger-like"/>
    <property type="match status" value="1"/>
</dbReference>
<dbReference type="SMART" id="SM00248">
    <property type="entry name" value="ANK"/>
    <property type="match status" value="2"/>
</dbReference>
<dbReference type="GO" id="GO:0008270">
    <property type="term" value="F:zinc ion binding"/>
    <property type="evidence" value="ECO:0007669"/>
    <property type="project" value="UniProtKB-KW"/>
</dbReference>
<evidence type="ECO:0000313" key="9">
    <source>
        <dbReference type="EMBL" id="KDQ18859.1"/>
    </source>
</evidence>
<dbReference type="InterPro" id="IPR002110">
    <property type="entry name" value="Ankyrin_rpt"/>
</dbReference>
<dbReference type="PROSITE" id="PS50865">
    <property type="entry name" value="ZF_MYND_2"/>
    <property type="match status" value="1"/>
</dbReference>
<organism evidence="9 10">
    <name type="scientific">Botryobasidium botryosum (strain FD-172 SS1)</name>
    <dbReference type="NCBI Taxonomy" id="930990"/>
    <lineage>
        <taxon>Eukaryota</taxon>
        <taxon>Fungi</taxon>
        <taxon>Dikarya</taxon>
        <taxon>Basidiomycota</taxon>
        <taxon>Agaricomycotina</taxon>
        <taxon>Agaricomycetes</taxon>
        <taxon>Cantharellales</taxon>
        <taxon>Botryobasidiaceae</taxon>
        <taxon>Botryobasidium</taxon>
    </lineage>
</organism>
<evidence type="ECO:0000256" key="5">
    <source>
        <dbReference type="ARBA" id="ARBA00023043"/>
    </source>
</evidence>
<dbReference type="PROSITE" id="PS50088">
    <property type="entry name" value="ANK_REPEAT"/>
    <property type="match status" value="2"/>
</dbReference>
<evidence type="ECO:0000256" key="3">
    <source>
        <dbReference type="ARBA" id="ARBA00022771"/>
    </source>
</evidence>
<keyword evidence="10" id="KW-1185">Reference proteome</keyword>
<dbReference type="Pfam" id="PF01753">
    <property type="entry name" value="zf-MYND"/>
    <property type="match status" value="1"/>
</dbReference>
<evidence type="ECO:0000256" key="1">
    <source>
        <dbReference type="ARBA" id="ARBA00022723"/>
    </source>
</evidence>
<dbReference type="InterPro" id="IPR036770">
    <property type="entry name" value="Ankyrin_rpt-contain_sf"/>
</dbReference>
<feature type="domain" description="MYND-type" evidence="8">
    <location>
        <begin position="412"/>
        <end position="456"/>
    </location>
</feature>
<dbReference type="SUPFAM" id="SSF48403">
    <property type="entry name" value="Ankyrin repeat"/>
    <property type="match status" value="1"/>
</dbReference>
<dbReference type="EMBL" id="KL198020">
    <property type="protein sequence ID" value="KDQ18859.1"/>
    <property type="molecule type" value="Genomic_DNA"/>
</dbReference>
<evidence type="ECO:0000256" key="6">
    <source>
        <dbReference type="PROSITE-ProRule" id="PRU00023"/>
    </source>
</evidence>
<keyword evidence="2" id="KW-0677">Repeat</keyword>
<sequence length="519" mass="56732">MPPKLSEPHLPTELIADVQRNPCMANYTSAVFEEGMDEFRVGCCNWTAPLSPDSVVASRPGPGSMEGFTVEAGRTNLHLAAAEGDVLAACELVRLGATVDALDSGGASPLVLAAGEMVQFNATDTNLPGIRAELERGIKRFAWVARVLIEQHAGVDQKYNGNSILEIACSLGNWELVKLLLKHKAKPSQKCHSYFHSRSDKDRFVSVASSYASSPRPARVCPCWSGKTVAQCHGAAAQPYPLTFLCVCGSKKTYQKCCHARSSWVIEEWVKEDQRLRHSFSAFPSTPEAIGSKEFQSMQAVAGVLAEARGLPAPAFKIPSAAALREATMQLVASLSSRGLIDPAYSYAAGQVDFLPKPLARKYSKHLCEDMQRRWNTAVDEYIRNGGDPRPMFDIERAAKIGTWNGALIRTCEGVGCAKIEGVEGTMLRKCARCKISVYCDQKCQQSAWRAHKAICLSDDQHEQMLPSQYAVEEALEANRKLVPARLSHFTGRAVTMLAMREVHLKASSNVESTEPKAD</sequence>
<dbReference type="InterPro" id="IPR050745">
    <property type="entry name" value="Multifunctional_regulatory"/>
</dbReference>
<evidence type="ECO:0000256" key="7">
    <source>
        <dbReference type="PROSITE-ProRule" id="PRU00134"/>
    </source>
</evidence>
<evidence type="ECO:0000256" key="2">
    <source>
        <dbReference type="ARBA" id="ARBA00022737"/>
    </source>
</evidence>
<evidence type="ECO:0000256" key="4">
    <source>
        <dbReference type="ARBA" id="ARBA00022833"/>
    </source>
</evidence>
<reference evidence="10" key="1">
    <citation type="journal article" date="2014" name="Proc. Natl. Acad. Sci. U.S.A.">
        <title>Extensive sampling of basidiomycete genomes demonstrates inadequacy of the white-rot/brown-rot paradigm for wood decay fungi.</title>
        <authorList>
            <person name="Riley R."/>
            <person name="Salamov A.A."/>
            <person name="Brown D.W."/>
            <person name="Nagy L.G."/>
            <person name="Floudas D."/>
            <person name="Held B.W."/>
            <person name="Levasseur A."/>
            <person name="Lombard V."/>
            <person name="Morin E."/>
            <person name="Otillar R."/>
            <person name="Lindquist E.A."/>
            <person name="Sun H."/>
            <person name="LaButti K.M."/>
            <person name="Schmutz J."/>
            <person name="Jabbour D."/>
            <person name="Luo H."/>
            <person name="Baker S.E."/>
            <person name="Pisabarro A.G."/>
            <person name="Walton J.D."/>
            <person name="Blanchette R.A."/>
            <person name="Henrissat B."/>
            <person name="Martin F."/>
            <person name="Cullen D."/>
            <person name="Hibbett D.S."/>
            <person name="Grigoriev I.V."/>
        </authorList>
    </citation>
    <scope>NUCLEOTIDE SEQUENCE [LARGE SCALE GENOMIC DNA]</scope>
    <source>
        <strain evidence="10">FD-172 SS1</strain>
    </source>
</reference>
<dbReference type="Pfam" id="PF00023">
    <property type="entry name" value="Ank"/>
    <property type="match status" value="1"/>
</dbReference>
<dbReference type="Proteomes" id="UP000027195">
    <property type="component" value="Unassembled WGS sequence"/>
</dbReference>
<dbReference type="PROSITE" id="PS50297">
    <property type="entry name" value="ANK_REP_REGION"/>
    <property type="match status" value="1"/>
</dbReference>
<dbReference type="Gene3D" id="6.10.140.2220">
    <property type="match status" value="1"/>
</dbReference>
<keyword evidence="4" id="KW-0862">Zinc</keyword>
<dbReference type="OrthoDB" id="432970at2759"/>
<keyword evidence="1" id="KW-0479">Metal-binding</keyword>
<dbReference type="Gene3D" id="1.25.40.20">
    <property type="entry name" value="Ankyrin repeat-containing domain"/>
    <property type="match status" value="1"/>
</dbReference>
<protein>
    <recommendedName>
        <fullName evidence="8">MYND-type domain-containing protein</fullName>
    </recommendedName>
</protein>
<accession>A0A067MTF5</accession>
<gene>
    <name evidence="9" type="ORF">BOTBODRAFT_28347</name>
</gene>
<keyword evidence="5 6" id="KW-0040">ANK repeat</keyword>
<feature type="repeat" description="ANK" evidence="6">
    <location>
        <begin position="72"/>
        <end position="104"/>
    </location>
</feature>
<dbReference type="PANTHER" id="PTHR24189">
    <property type="entry name" value="MYOTROPHIN"/>
    <property type="match status" value="1"/>
</dbReference>
<dbReference type="InParanoid" id="A0A067MTF5"/>
<dbReference type="InterPro" id="IPR002893">
    <property type="entry name" value="Znf_MYND"/>
</dbReference>
<keyword evidence="3 7" id="KW-0863">Zinc-finger</keyword>
<dbReference type="AlphaFoldDB" id="A0A067MTF5"/>
<feature type="repeat" description="ANK" evidence="6">
    <location>
        <begin position="160"/>
        <end position="192"/>
    </location>
</feature>
<dbReference type="HOGENOM" id="CLU_034220_0_0_1"/>